<accession>E1ZWD2</accession>
<gene>
    <name evidence="1" type="ORF">EAG_06732</name>
</gene>
<feature type="non-terminal residue" evidence="1">
    <location>
        <position position="1"/>
    </location>
</feature>
<evidence type="ECO:0000313" key="2">
    <source>
        <dbReference type="Proteomes" id="UP000000311"/>
    </source>
</evidence>
<proteinExistence type="predicted"/>
<reference evidence="1 2" key="1">
    <citation type="journal article" date="2010" name="Science">
        <title>Genomic comparison of the ants Camponotus floridanus and Harpegnathos saltator.</title>
        <authorList>
            <person name="Bonasio R."/>
            <person name="Zhang G."/>
            <person name="Ye C."/>
            <person name="Mutti N.S."/>
            <person name="Fang X."/>
            <person name="Qin N."/>
            <person name="Donahue G."/>
            <person name="Yang P."/>
            <person name="Li Q."/>
            <person name="Li C."/>
            <person name="Zhang P."/>
            <person name="Huang Z."/>
            <person name="Berger S.L."/>
            <person name="Reinberg D."/>
            <person name="Wang J."/>
            <person name="Liebig J."/>
        </authorList>
    </citation>
    <scope>NUCLEOTIDE SEQUENCE [LARGE SCALE GENOMIC DNA]</scope>
    <source>
        <strain evidence="2">C129</strain>
    </source>
</reference>
<dbReference type="EMBL" id="GL434806">
    <property type="protein sequence ID" value="EFN74507.1"/>
    <property type="molecule type" value="Genomic_DNA"/>
</dbReference>
<dbReference type="AlphaFoldDB" id="E1ZWD2"/>
<sequence length="73" mass="8231">WNDWRMNVLKKETKRRNYSRGTGGGSPIKVNFIDIEEKLLELLTPEVAGIASVPQGGVPVLKKPHIEQVFKCL</sequence>
<protein>
    <submittedName>
        <fullName evidence="1">Uncharacterized protein</fullName>
    </submittedName>
</protein>
<feature type="non-terminal residue" evidence="1">
    <location>
        <position position="73"/>
    </location>
</feature>
<evidence type="ECO:0000313" key="1">
    <source>
        <dbReference type="EMBL" id="EFN74507.1"/>
    </source>
</evidence>
<name>E1ZWD2_CAMFO</name>
<organism evidence="2">
    <name type="scientific">Camponotus floridanus</name>
    <name type="common">Florida carpenter ant</name>
    <dbReference type="NCBI Taxonomy" id="104421"/>
    <lineage>
        <taxon>Eukaryota</taxon>
        <taxon>Metazoa</taxon>
        <taxon>Ecdysozoa</taxon>
        <taxon>Arthropoda</taxon>
        <taxon>Hexapoda</taxon>
        <taxon>Insecta</taxon>
        <taxon>Pterygota</taxon>
        <taxon>Neoptera</taxon>
        <taxon>Endopterygota</taxon>
        <taxon>Hymenoptera</taxon>
        <taxon>Apocrita</taxon>
        <taxon>Aculeata</taxon>
        <taxon>Formicoidea</taxon>
        <taxon>Formicidae</taxon>
        <taxon>Formicinae</taxon>
        <taxon>Camponotus</taxon>
    </lineage>
</organism>
<keyword evidence="2" id="KW-1185">Reference proteome</keyword>
<dbReference type="InParanoid" id="E1ZWD2"/>
<dbReference type="Proteomes" id="UP000000311">
    <property type="component" value="Unassembled WGS sequence"/>
</dbReference>